<proteinExistence type="predicted"/>
<dbReference type="WBParaSite" id="PSU_v2.g656.t1">
    <property type="protein sequence ID" value="PSU_v2.g656.t1"/>
    <property type="gene ID" value="PSU_v2.g656"/>
</dbReference>
<feature type="compositionally biased region" description="Basic and acidic residues" evidence="1">
    <location>
        <begin position="84"/>
        <end position="94"/>
    </location>
</feature>
<organism evidence="2 3">
    <name type="scientific">Panagrolaimus superbus</name>
    <dbReference type="NCBI Taxonomy" id="310955"/>
    <lineage>
        <taxon>Eukaryota</taxon>
        <taxon>Metazoa</taxon>
        <taxon>Ecdysozoa</taxon>
        <taxon>Nematoda</taxon>
        <taxon>Chromadorea</taxon>
        <taxon>Rhabditida</taxon>
        <taxon>Tylenchina</taxon>
        <taxon>Panagrolaimomorpha</taxon>
        <taxon>Panagrolaimoidea</taxon>
        <taxon>Panagrolaimidae</taxon>
        <taxon>Panagrolaimus</taxon>
    </lineage>
</organism>
<evidence type="ECO:0000256" key="1">
    <source>
        <dbReference type="SAM" id="MobiDB-lite"/>
    </source>
</evidence>
<protein>
    <submittedName>
        <fullName evidence="3">Uncharacterized protein</fullName>
    </submittedName>
</protein>
<evidence type="ECO:0000313" key="3">
    <source>
        <dbReference type="WBParaSite" id="PSU_v2.g656.t1"/>
    </source>
</evidence>
<name>A0A914Z3U2_9BILA</name>
<accession>A0A914Z3U2</accession>
<dbReference type="Proteomes" id="UP000887577">
    <property type="component" value="Unplaced"/>
</dbReference>
<feature type="region of interest" description="Disordered" evidence="1">
    <location>
        <begin position="72"/>
        <end position="94"/>
    </location>
</feature>
<sequence length="257" mass="28935">MLKIAAISKLSDFETNVADSKAKQALNSWNKTNKYLTSDSFNVDFGEKDEIKKAKNSNINNSTLSLHIEAYENSNEATTDSEGTAEKEGLKERSEKSSLIKKWKTVFSGPSSIIQNPFEFPRQQENDENKKPEIAQFKASQTLLNPNKKQAAGANPVHEVPSVTDTTMRFVTSLVQDDQTSNSSNNSVTSVTLTQNVWRRNNSTPNSKRKSQFLVTMTTAESMTDIFPEWINFALYGTPGHRRYRPYDLNMPLAIPR</sequence>
<keyword evidence="2" id="KW-1185">Reference proteome</keyword>
<evidence type="ECO:0000313" key="2">
    <source>
        <dbReference type="Proteomes" id="UP000887577"/>
    </source>
</evidence>
<reference evidence="3" key="1">
    <citation type="submission" date="2022-11" db="UniProtKB">
        <authorList>
            <consortium name="WormBaseParasite"/>
        </authorList>
    </citation>
    <scope>IDENTIFICATION</scope>
</reference>
<feature type="compositionally biased region" description="Polar residues" evidence="1">
    <location>
        <begin position="72"/>
        <end position="82"/>
    </location>
</feature>
<dbReference type="AlphaFoldDB" id="A0A914Z3U2"/>